<protein>
    <submittedName>
        <fullName evidence="5">ABC transporter substrate-binding protein</fullName>
    </submittedName>
</protein>
<accession>A0ABT7TBB4</accession>
<dbReference type="CDD" id="cd14748">
    <property type="entry name" value="PBP2_UgpB"/>
    <property type="match status" value="1"/>
</dbReference>
<comment type="caution">
    <text evidence="5">The sequence shown here is derived from an EMBL/GenBank/DDBJ whole genome shotgun (WGS) entry which is preliminary data.</text>
</comment>
<evidence type="ECO:0000313" key="5">
    <source>
        <dbReference type="EMBL" id="MDM7886848.1"/>
    </source>
</evidence>
<dbReference type="SUPFAM" id="SSF53850">
    <property type="entry name" value="Periplasmic binding protein-like II"/>
    <property type="match status" value="1"/>
</dbReference>
<reference evidence="5 6" key="1">
    <citation type="submission" date="2023-06" db="EMBL/GenBank/DDBJ databases">
        <authorList>
            <person name="Feng G."/>
            <person name="Li J."/>
            <person name="Zhu H."/>
        </authorList>
    </citation>
    <scope>NUCLEOTIDE SEQUENCE [LARGE SCALE GENOMIC DNA]</scope>
    <source>
        <strain evidence="5 6">RHCJP20</strain>
    </source>
</reference>
<dbReference type="InterPro" id="IPR006061">
    <property type="entry name" value="SBP_1_CS"/>
</dbReference>
<dbReference type="EMBL" id="JAUCMM010000001">
    <property type="protein sequence ID" value="MDM7886848.1"/>
    <property type="molecule type" value="Genomic_DNA"/>
</dbReference>
<comment type="similarity">
    <text evidence="1">Belongs to the bacterial solute-binding protein 1 family.</text>
</comment>
<organism evidence="5 6">
    <name type="scientific">Curtobacterium subtropicum</name>
    <dbReference type="NCBI Taxonomy" id="3055138"/>
    <lineage>
        <taxon>Bacteria</taxon>
        <taxon>Bacillati</taxon>
        <taxon>Actinomycetota</taxon>
        <taxon>Actinomycetes</taxon>
        <taxon>Micrococcales</taxon>
        <taxon>Microbacteriaceae</taxon>
        <taxon>Curtobacterium</taxon>
    </lineage>
</organism>
<dbReference type="InterPro" id="IPR006059">
    <property type="entry name" value="SBP"/>
</dbReference>
<dbReference type="PROSITE" id="PS01037">
    <property type="entry name" value="SBP_BACTERIAL_1"/>
    <property type="match status" value="1"/>
</dbReference>
<keyword evidence="3 4" id="KW-0732">Signal</keyword>
<feature type="signal peptide" evidence="4">
    <location>
        <begin position="1"/>
        <end position="26"/>
    </location>
</feature>
<proteinExistence type="inferred from homology"/>
<keyword evidence="2" id="KW-0813">Transport</keyword>
<dbReference type="PANTHER" id="PTHR30061:SF50">
    <property type="entry name" value="MALTOSE_MALTODEXTRIN-BINDING PERIPLASMIC PROTEIN"/>
    <property type="match status" value="1"/>
</dbReference>
<dbReference type="PROSITE" id="PS51257">
    <property type="entry name" value="PROKAR_LIPOPROTEIN"/>
    <property type="match status" value="1"/>
</dbReference>
<evidence type="ECO:0000256" key="3">
    <source>
        <dbReference type="ARBA" id="ARBA00022729"/>
    </source>
</evidence>
<dbReference type="Pfam" id="PF13416">
    <property type="entry name" value="SBP_bac_8"/>
    <property type="match status" value="1"/>
</dbReference>
<dbReference type="RefSeq" id="WP_289468651.1">
    <property type="nucleotide sequence ID" value="NZ_JAUCMM010000001.1"/>
</dbReference>
<evidence type="ECO:0000256" key="2">
    <source>
        <dbReference type="ARBA" id="ARBA00022448"/>
    </source>
</evidence>
<dbReference type="Gene3D" id="3.40.190.10">
    <property type="entry name" value="Periplasmic binding protein-like II"/>
    <property type="match status" value="1"/>
</dbReference>
<keyword evidence="6" id="KW-1185">Reference proteome</keyword>
<evidence type="ECO:0000256" key="1">
    <source>
        <dbReference type="ARBA" id="ARBA00008520"/>
    </source>
</evidence>
<evidence type="ECO:0000256" key="4">
    <source>
        <dbReference type="SAM" id="SignalP"/>
    </source>
</evidence>
<dbReference type="PANTHER" id="PTHR30061">
    <property type="entry name" value="MALTOSE-BINDING PERIPLASMIC PROTEIN"/>
    <property type="match status" value="1"/>
</dbReference>
<name>A0ABT7TBB4_9MICO</name>
<evidence type="ECO:0000313" key="6">
    <source>
        <dbReference type="Proteomes" id="UP001235720"/>
    </source>
</evidence>
<sequence length="420" mass="43728">MKHTRTTLAVVSGAAALALVLTGCSAGGTASTDGPVTLKVWTGFTGGDRPGYATIVKDFEKVHPDIKVDMTVQPWDTIQQKLPSAWLTGQGPDVAAVSSDPNAVAQYVKTNSVLPITMTGSGDGKINTSQFAPGTVDEFTYDGKLYGVPANFATLSLYYNKKLFQDAGIASPPTTVQELAADAKQLTTGGKYGIALADNQTIQMWPVLQWLEGGDIVTSKGCSAVQTKASQQGLEAWGDLVAKDGVSPVGLTGAEADSLFSAGKAAMEINGPWAASGYKSAGIDLGIVKVPVGVDGKSSTLGSIAPLSISAKTKYPEQAQQFLAYWTSKTAQQKFSLQTGFPPLRTDLSDDAELTADPTVSVFASQVGDARLYLPHVENATKVDSDAYVPMIGKITRGTSVADATKEAASTIDGLTGCSK</sequence>
<feature type="chain" id="PRO_5047138409" evidence="4">
    <location>
        <begin position="27"/>
        <end position="420"/>
    </location>
</feature>
<gene>
    <name evidence="5" type="ORF">QUG98_00125</name>
</gene>
<dbReference type="Proteomes" id="UP001235720">
    <property type="component" value="Unassembled WGS sequence"/>
</dbReference>